<dbReference type="PROSITE" id="PS00564">
    <property type="entry name" value="ARGININOSUCCIN_SYN_1"/>
    <property type="match status" value="1"/>
</dbReference>
<evidence type="ECO:0000256" key="2">
    <source>
        <dbReference type="ARBA" id="ARBA00011881"/>
    </source>
</evidence>
<dbReference type="InterPro" id="IPR024074">
    <property type="entry name" value="AS_cat/multimer_dom_body"/>
</dbReference>
<dbReference type="FunFam" id="3.90.1260.10:FF:000007">
    <property type="entry name" value="Argininosuccinate synthase"/>
    <property type="match status" value="1"/>
</dbReference>
<dbReference type="SUPFAM" id="SSF52402">
    <property type="entry name" value="Adenine nucleotide alpha hydrolases-like"/>
    <property type="match status" value="1"/>
</dbReference>
<comment type="catalytic activity">
    <reaction evidence="9">
        <text>L-citrulline + L-aspartate + ATP = 2-(N(omega)-L-arginino)succinate + AMP + diphosphate + H(+)</text>
        <dbReference type="Rhea" id="RHEA:10932"/>
        <dbReference type="ChEBI" id="CHEBI:15378"/>
        <dbReference type="ChEBI" id="CHEBI:29991"/>
        <dbReference type="ChEBI" id="CHEBI:30616"/>
        <dbReference type="ChEBI" id="CHEBI:33019"/>
        <dbReference type="ChEBI" id="CHEBI:57472"/>
        <dbReference type="ChEBI" id="CHEBI:57743"/>
        <dbReference type="ChEBI" id="CHEBI:456215"/>
        <dbReference type="EC" id="6.3.4.5"/>
    </reaction>
</comment>
<dbReference type="AlphaFoldDB" id="A0A1Y3UAM8"/>
<dbReference type="InterPro" id="IPR018223">
    <property type="entry name" value="Arginosuc_synth_CS"/>
</dbReference>
<comment type="caution">
    <text evidence="12">The sequence shown here is derived from an EMBL/GenBank/DDBJ whole genome shotgun (WGS) entry which is preliminary data.</text>
</comment>
<dbReference type="PANTHER" id="PTHR11587:SF2">
    <property type="entry name" value="ARGININOSUCCINATE SYNTHASE"/>
    <property type="match status" value="1"/>
</dbReference>
<feature type="binding site" evidence="9">
    <location>
        <position position="118"/>
    </location>
    <ligand>
        <name>ATP</name>
        <dbReference type="ChEBI" id="CHEBI:30616"/>
    </ligand>
</feature>
<evidence type="ECO:0000256" key="7">
    <source>
        <dbReference type="ARBA" id="ARBA00022741"/>
    </source>
</evidence>
<dbReference type="HAMAP" id="MF_00005">
    <property type="entry name" value="Arg_succ_synth_type1"/>
    <property type="match status" value="1"/>
</dbReference>
<feature type="binding site" evidence="9">
    <location>
        <position position="263"/>
    </location>
    <ligand>
        <name>L-citrulline</name>
        <dbReference type="ChEBI" id="CHEBI:57743"/>
    </ligand>
</feature>
<organism evidence="12 13">
    <name type="scientific">Enorma massiliensis</name>
    <dbReference type="NCBI Taxonomy" id="1472761"/>
    <lineage>
        <taxon>Bacteria</taxon>
        <taxon>Bacillati</taxon>
        <taxon>Actinomycetota</taxon>
        <taxon>Coriobacteriia</taxon>
        <taxon>Coriobacteriales</taxon>
        <taxon>Coriobacteriaceae</taxon>
        <taxon>Enorma</taxon>
    </lineage>
</organism>
<dbReference type="Pfam" id="PF00764">
    <property type="entry name" value="Arginosuc_synth"/>
    <property type="match status" value="1"/>
</dbReference>
<dbReference type="EC" id="6.3.4.5" evidence="3 9"/>
<dbReference type="FunFam" id="3.40.50.620:FF:000019">
    <property type="entry name" value="Argininosuccinate synthase"/>
    <property type="match status" value="1"/>
</dbReference>
<dbReference type="STRING" id="1118060.GCA_000311845_00708"/>
<feature type="binding site" evidence="9">
    <location>
        <position position="124"/>
    </location>
    <ligand>
        <name>L-aspartate</name>
        <dbReference type="ChEBI" id="CHEBI:29991"/>
    </ligand>
</feature>
<dbReference type="PANTHER" id="PTHR11587">
    <property type="entry name" value="ARGININOSUCCINATE SYNTHASE"/>
    <property type="match status" value="1"/>
</dbReference>
<dbReference type="InterPro" id="IPR014729">
    <property type="entry name" value="Rossmann-like_a/b/a_fold"/>
</dbReference>
<comment type="similarity">
    <text evidence="9">Belongs to the argininosuccinate synthase family. Type 1 subfamily.</text>
</comment>
<evidence type="ECO:0000313" key="12">
    <source>
        <dbReference type="EMBL" id="OUN43429.1"/>
    </source>
</evidence>
<accession>A0A1Y3UAM8</accession>
<dbReference type="eggNOG" id="COG0137">
    <property type="taxonomic scope" value="Bacteria"/>
</dbReference>
<dbReference type="EMBL" id="NFHO01000004">
    <property type="protein sequence ID" value="OUN43429.1"/>
    <property type="molecule type" value="Genomic_DNA"/>
</dbReference>
<feature type="domain" description="Arginosuccinate synthase-like N-terminal" evidence="10">
    <location>
        <begin position="5"/>
        <end position="167"/>
    </location>
</feature>
<feature type="binding site" evidence="9">
    <location>
        <position position="275"/>
    </location>
    <ligand>
        <name>L-citrulline</name>
        <dbReference type="ChEBI" id="CHEBI:57743"/>
    </ligand>
</feature>
<dbReference type="Gene3D" id="3.40.50.620">
    <property type="entry name" value="HUPs"/>
    <property type="match status" value="1"/>
</dbReference>
<evidence type="ECO:0000313" key="13">
    <source>
        <dbReference type="Proteomes" id="UP000196560"/>
    </source>
</evidence>
<protein>
    <recommendedName>
        <fullName evidence="3 9">Argininosuccinate synthase</fullName>
        <ecNumber evidence="3 9">6.3.4.5</ecNumber>
    </recommendedName>
    <alternativeName>
        <fullName evidence="9">Citrulline--aspartate ligase</fullName>
    </alternativeName>
</protein>
<evidence type="ECO:0000256" key="5">
    <source>
        <dbReference type="ARBA" id="ARBA00022598"/>
    </source>
</evidence>
<dbReference type="GO" id="GO:0005524">
    <property type="term" value="F:ATP binding"/>
    <property type="evidence" value="ECO:0007669"/>
    <property type="project" value="UniProtKB-UniRule"/>
</dbReference>
<feature type="binding site" evidence="9">
    <location>
        <position position="128"/>
    </location>
    <ligand>
        <name>L-citrulline</name>
        <dbReference type="ChEBI" id="CHEBI:57743"/>
    </ligand>
</feature>
<dbReference type="PROSITE" id="PS00565">
    <property type="entry name" value="ARGININOSUCCIN_SYN_2"/>
    <property type="match status" value="1"/>
</dbReference>
<comment type="subunit">
    <text evidence="2 9">Homotetramer.</text>
</comment>
<evidence type="ECO:0000256" key="8">
    <source>
        <dbReference type="ARBA" id="ARBA00022840"/>
    </source>
</evidence>
<gene>
    <name evidence="9" type="primary">argG</name>
    <name evidence="12" type="ORF">B5G21_04660</name>
</gene>
<dbReference type="CDD" id="cd01999">
    <property type="entry name" value="ASS"/>
    <property type="match status" value="1"/>
</dbReference>
<dbReference type="NCBIfam" id="TIGR00032">
    <property type="entry name" value="argG"/>
    <property type="match status" value="1"/>
</dbReference>
<dbReference type="NCBIfam" id="NF001770">
    <property type="entry name" value="PRK00509.1"/>
    <property type="match status" value="1"/>
</dbReference>
<dbReference type="UniPathway" id="UPA00068">
    <property type="reaction ID" value="UER00113"/>
</dbReference>
<dbReference type="Gene3D" id="3.90.1260.10">
    <property type="entry name" value="Argininosuccinate synthetase, chain A, domain 2"/>
    <property type="match status" value="1"/>
</dbReference>
<keyword evidence="9" id="KW-0963">Cytoplasm</keyword>
<comment type="caution">
    <text evidence="9">Lacks conserved residue(s) required for the propagation of feature annotation.</text>
</comment>
<keyword evidence="5 9" id="KW-0436">Ligase</keyword>
<feature type="binding site" evidence="9">
    <location>
        <position position="120"/>
    </location>
    <ligand>
        <name>L-aspartate</name>
        <dbReference type="ChEBI" id="CHEBI:29991"/>
    </ligand>
</feature>
<feature type="binding site" evidence="9">
    <location>
        <position position="125"/>
    </location>
    <ligand>
        <name>L-aspartate</name>
        <dbReference type="ChEBI" id="CHEBI:29991"/>
    </ligand>
</feature>
<dbReference type="RefSeq" id="WP_087186224.1">
    <property type="nucleotide sequence ID" value="NZ_DBFZLK010000110.1"/>
</dbReference>
<evidence type="ECO:0000256" key="4">
    <source>
        <dbReference type="ARBA" id="ARBA00022571"/>
    </source>
</evidence>
<evidence type="ECO:0000256" key="9">
    <source>
        <dbReference type="HAMAP-Rule" id="MF_00005"/>
    </source>
</evidence>
<feature type="binding site" evidence="9">
    <location>
        <position position="178"/>
    </location>
    <ligand>
        <name>L-citrulline</name>
        <dbReference type="ChEBI" id="CHEBI:57743"/>
    </ligand>
</feature>
<feature type="binding site" evidence="9">
    <location>
        <position position="124"/>
    </location>
    <ligand>
        <name>L-citrulline</name>
        <dbReference type="ChEBI" id="CHEBI:57743"/>
    </ligand>
</feature>
<dbReference type="GO" id="GO:0000050">
    <property type="term" value="P:urea cycle"/>
    <property type="evidence" value="ECO:0007669"/>
    <property type="project" value="TreeGrafter"/>
</dbReference>
<feature type="binding site" evidence="9">
    <location>
        <begin position="9"/>
        <end position="17"/>
    </location>
    <ligand>
        <name>ATP</name>
        <dbReference type="ChEBI" id="CHEBI:30616"/>
    </ligand>
</feature>
<dbReference type="GO" id="GO:0005737">
    <property type="term" value="C:cytoplasm"/>
    <property type="evidence" value="ECO:0007669"/>
    <property type="project" value="UniProtKB-SubCell"/>
</dbReference>
<dbReference type="Gene3D" id="1.20.5.470">
    <property type="entry name" value="Single helix bin"/>
    <property type="match status" value="1"/>
</dbReference>
<keyword evidence="8 9" id="KW-0067">ATP-binding</keyword>
<dbReference type="GO" id="GO:0004055">
    <property type="term" value="F:argininosuccinate synthase activity"/>
    <property type="evidence" value="ECO:0007669"/>
    <property type="project" value="UniProtKB-UniRule"/>
</dbReference>
<proteinExistence type="inferred from homology"/>
<dbReference type="Pfam" id="PF20979">
    <property type="entry name" value="Arginosuc_syn_C"/>
    <property type="match status" value="1"/>
</dbReference>
<dbReference type="GO" id="GO:0000053">
    <property type="term" value="P:argininosuccinate metabolic process"/>
    <property type="evidence" value="ECO:0007669"/>
    <property type="project" value="TreeGrafter"/>
</dbReference>
<dbReference type="SUPFAM" id="SSF69864">
    <property type="entry name" value="Argininosuccinate synthetase, C-terminal domain"/>
    <property type="match status" value="1"/>
</dbReference>
<sequence>MSKEKVVLAYSGGLDTSVCIKWLQEEKGLDVICVLGNVGQELHGLEYKKQKALDLGVIDCHVLELKDEFADEYLTKAIAANSMYENKYPLLSALSRPLLASKLVDIAHQYDAKYVAHGCTGKGNDQVRFEASILTLDPDLEVIAPVREWDLKSRPDEVAYAHEHGVPVPEGANDNPYSIDDNLWGRAIECGVLEDPWNEPPHDVWVMTKDPEETPDTPTYVDVDFEKGVPVALDGEKMPLAALVEKLNQVAGNNGYGRLDLMENRMVGLKSRECYEVPAALTLITAHKALEDLTLERDVLHQKLYLEQTWATCVYNGQWFSPLKKALDAFMAETQKFVTGTVRLKFFKGHCTVMGRKSPCSLYDYGLATYDRDTTFDEKAAVGFIEIETLSLKTWAKMQGPTSLAAQNLS</sequence>
<dbReference type="InterPro" id="IPR001518">
    <property type="entry name" value="Arginosuc_synth"/>
</dbReference>
<comment type="pathway">
    <text evidence="1 9">Amino-acid biosynthesis; L-arginine biosynthesis; L-arginine from L-ornithine and carbamoyl phosphate: step 2/3.</text>
</comment>
<comment type="subcellular location">
    <subcellularLocation>
        <location evidence="9">Cytoplasm</location>
    </subcellularLocation>
</comment>
<keyword evidence="6 9" id="KW-0028">Amino-acid biosynthesis</keyword>
<keyword evidence="13" id="KW-1185">Reference proteome</keyword>
<dbReference type="Proteomes" id="UP000196560">
    <property type="component" value="Unassembled WGS sequence"/>
</dbReference>
<evidence type="ECO:0000259" key="11">
    <source>
        <dbReference type="Pfam" id="PF20979"/>
    </source>
</evidence>
<feature type="domain" description="Arginosuccinate synthase C-terminal" evidence="11">
    <location>
        <begin position="177"/>
        <end position="394"/>
    </location>
</feature>
<dbReference type="GO" id="GO:0006526">
    <property type="term" value="P:L-arginine biosynthetic process"/>
    <property type="evidence" value="ECO:0007669"/>
    <property type="project" value="UniProtKB-UniRule"/>
</dbReference>
<evidence type="ECO:0000256" key="3">
    <source>
        <dbReference type="ARBA" id="ARBA00012286"/>
    </source>
</evidence>
<reference evidence="13" key="1">
    <citation type="submission" date="2017-04" db="EMBL/GenBank/DDBJ databases">
        <title>Function of individual gut microbiota members based on whole genome sequencing of pure cultures obtained from chicken caecum.</title>
        <authorList>
            <person name="Medvecky M."/>
            <person name="Cejkova D."/>
            <person name="Polansky O."/>
            <person name="Karasova D."/>
            <person name="Kubasova T."/>
            <person name="Cizek A."/>
            <person name="Rychlik I."/>
        </authorList>
    </citation>
    <scope>NUCLEOTIDE SEQUENCE [LARGE SCALE GENOMIC DNA]</scope>
    <source>
        <strain evidence="13">An70</strain>
    </source>
</reference>
<dbReference type="InterPro" id="IPR023434">
    <property type="entry name" value="Arginosuc_synth_type_1_subfam"/>
</dbReference>
<dbReference type="InterPro" id="IPR048267">
    <property type="entry name" value="Arginosuc_syn_N"/>
</dbReference>
<feature type="binding site" evidence="9">
    <location>
        <position position="88"/>
    </location>
    <ligand>
        <name>L-citrulline</name>
        <dbReference type="ChEBI" id="CHEBI:57743"/>
    </ligand>
</feature>
<evidence type="ECO:0000256" key="1">
    <source>
        <dbReference type="ARBA" id="ARBA00004967"/>
    </source>
</evidence>
<keyword evidence="7 9" id="KW-0547">Nucleotide-binding</keyword>
<evidence type="ECO:0000256" key="6">
    <source>
        <dbReference type="ARBA" id="ARBA00022605"/>
    </source>
</evidence>
<dbReference type="InterPro" id="IPR048268">
    <property type="entry name" value="Arginosuc_syn_C"/>
</dbReference>
<evidence type="ECO:0000259" key="10">
    <source>
        <dbReference type="Pfam" id="PF00764"/>
    </source>
</evidence>
<keyword evidence="4 9" id="KW-0055">Arginine biosynthesis</keyword>
<name>A0A1Y3UAM8_9ACTN</name>